<feature type="transmembrane region" description="Helical" evidence="1">
    <location>
        <begin position="158"/>
        <end position="188"/>
    </location>
</feature>
<organism evidence="2 3">
    <name type="scientific">Empedobacter falsenii</name>
    <dbReference type="NCBI Taxonomy" id="343874"/>
    <lineage>
        <taxon>Bacteria</taxon>
        <taxon>Pseudomonadati</taxon>
        <taxon>Bacteroidota</taxon>
        <taxon>Flavobacteriia</taxon>
        <taxon>Flavobacteriales</taxon>
        <taxon>Weeksellaceae</taxon>
        <taxon>Empedobacter</taxon>
    </lineage>
</organism>
<name>A0A3R8TNL7_9FLAO</name>
<dbReference type="EMBL" id="RHPO01000001">
    <property type="protein sequence ID" value="RRT94547.1"/>
    <property type="molecule type" value="Genomic_DNA"/>
</dbReference>
<reference evidence="2 3" key="1">
    <citation type="submission" date="2018-10" db="EMBL/GenBank/DDBJ databases">
        <title>Transmission dynamics of multidrug resistant bacteria on intensive care unit surfaces.</title>
        <authorList>
            <person name="D'Souza A.W."/>
            <person name="Potter R.F."/>
            <person name="Wallace M."/>
            <person name="Shupe A."/>
            <person name="Patel S."/>
            <person name="Sun S."/>
            <person name="Gul D."/>
            <person name="Kwon J.H."/>
            <person name="Andleeb S."/>
            <person name="Burnham C.-A.D."/>
            <person name="Dantas G."/>
        </authorList>
    </citation>
    <scope>NUCLEOTIDE SEQUENCE [LARGE SCALE GENOMIC DNA]</scope>
    <source>
        <strain evidence="2 3">WF_348</strain>
    </source>
</reference>
<dbReference type="InterPro" id="IPR052724">
    <property type="entry name" value="GT117_domain-containing"/>
</dbReference>
<dbReference type="Proteomes" id="UP000267844">
    <property type="component" value="Unassembled WGS sequence"/>
</dbReference>
<feature type="transmembrane region" description="Helical" evidence="1">
    <location>
        <begin position="200"/>
        <end position="219"/>
    </location>
</feature>
<feature type="transmembrane region" description="Helical" evidence="1">
    <location>
        <begin position="354"/>
        <end position="370"/>
    </location>
</feature>
<protein>
    <submittedName>
        <fullName evidence="2">DUF2723 domain-containing protein</fullName>
    </submittedName>
</protein>
<evidence type="ECO:0000313" key="3">
    <source>
        <dbReference type="Proteomes" id="UP000267844"/>
    </source>
</evidence>
<feature type="transmembrane region" description="Helical" evidence="1">
    <location>
        <begin position="328"/>
        <end position="347"/>
    </location>
</feature>
<comment type="caution">
    <text evidence="2">The sequence shown here is derived from an EMBL/GenBank/DDBJ whole genome shotgun (WGS) entry which is preliminary data.</text>
</comment>
<dbReference type="AlphaFoldDB" id="A0A3R8TNL7"/>
<keyword evidence="1" id="KW-0472">Membrane</keyword>
<accession>A0A3R8TNL7</accession>
<feature type="transmembrane region" description="Helical" evidence="1">
    <location>
        <begin position="275"/>
        <end position="292"/>
    </location>
</feature>
<gene>
    <name evidence="2" type="ORF">EGI89_00580</name>
</gene>
<feature type="transmembrane region" description="Helical" evidence="1">
    <location>
        <begin position="107"/>
        <end position="125"/>
    </location>
</feature>
<feature type="transmembrane region" description="Helical" evidence="1">
    <location>
        <begin position="81"/>
        <end position="101"/>
    </location>
</feature>
<keyword evidence="1" id="KW-0812">Transmembrane</keyword>
<dbReference type="Pfam" id="PF11028">
    <property type="entry name" value="TMEM260-like"/>
    <property type="match status" value="1"/>
</dbReference>
<feature type="transmembrane region" description="Helical" evidence="1">
    <location>
        <begin position="6"/>
        <end position="25"/>
    </location>
</feature>
<sequence>MLSKKIVDNSLLIIILVFFSILYYFTLYPGVGGRVNFGDSAKFQFLWAIDGVPHSTGYPQYTFITKMFAQYLPFFEPWKRISILSTLFGVATLAVLYKTALSLTKDSFVSLLPVITLGSCYVFWSQSTEPEVYTLNSFYLVSTLFCLINYYYTRKNTYLYLSIFIYAISFGNHLMMITFLPAFVYLIYVVDKKLFFQPKFIIITFLSILIGISQYYYLWYLAHQESIGLEYVGYNPTFNHFVDYVTGGQFRDQLNNNLGLYYIFSESLSIMLTQIWKNIGWSILIILIICFFSKRDNTKSDHQIKFFLLIALLCHIIFTSRYDIGDIVVYYIPIFIYISLFFLIYLNSIISKKTKIIIIVLHVLLGFIFINQTNKKLDKISLNPMNELEIYANSIPDNSTLFLPHAPFYDYYGAMAVNYMKFVDNPKSLNILQALDPNQLPKEFYIPVKYAQEIPQDLYLLSYLDLQKEENIVDFINSNKSKTIIISAKDEAVNGLNDNDKLGLKKIGLNKIDKLQIRGSYLAIINNNKVIAEELDNFDVVKITDIDLPYDKHLNKLTSAGYLSGNYSNIIIDNKDYSMNQKGLNIVVIDEKGIYANYSDTNISNLIYPFMYKMTLK</sequence>
<feature type="transmembrane region" description="Helical" evidence="1">
    <location>
        <begin position="304"/>
        <end position="322"/>
    </location>
</feature>
<keyword evidence="1" id="KW-1133">Transmembrane helix</keyword>
<dbReference type="RefSeq" id="WP_125348764.1">
    <property type="nucleotide sequence ID" value="NZ_RHPN01000001.1"/>
</dbReference>
<feature type="transmembrane region" description="Helical" evidence="1">
    <location>
        <begin position="132"/>
        <end position="152"/>
    </location>
</feature>
<dbReference type="PANTHER" id="PTHR16214:SF3">
    <property type="entry name" value="TRANSMEMBRANE PROTEIN 260"/>
    <property type="match status" value="1"/>
</dbReference>
<evidence type="ECO:0000313" key="2">
    <source>
        <dbReference type="EMBL" id="RRT94547.1"/>
    </source>
</evidence>
<proteinExistence type="predicted"/>
<evidence type="ECO:0000256" key="1">
    <source>
        <dbReference type="SAM" id="Phobius"/>
    </source>
</evidence>
<dbReference type="InterPro" id="IPR021280">
    <property type="entry name" value="TMEM260-like"/>
</dbReference>
<dbReference type="PANTHER" id="PTHR16214">
    <property type="entry name" value="TRANSMEMBRANE PROTEIN 260"/>
    <property type="match status" value="1"/>
</dbReference>